<evidence type="ECO:0000313" key="2">
    <source>
        <dbReference type="Proteomes" id="UP000027586"/>
    </source>
</evidence>
<dbReference type="InterPro" id="IPR007849">
    <property type="entry name" value="ATP10"/>
</dbReference>
<comment type="caution">
    <text evidence="1">The sequence shown here is derived from an EMBL/GenBank/DDBJ whole genome shotgun (WGS) entry which is preliminary data.</text>
</comment>
<dbReference type="Pfam" id="PF05176">
    <property type="entry name" value="ATP-synt_10"/>
    <property type="match status" value="1"/>
</dbReference>
<organism evidence="1 2">
    <name type="scientific">Lichtheimia corymbifera JMRC:FSU:9682</name>
    <dbReference type="NCBI Taxonomy" id="1263082"/>
    <lineage>
        <taxon>Eukaryota</taxon>
        <taxon>Fungi</taxon>
        <taxon>Fungi incertae sedis</taxon>
        <taxon>Mucoromycota</taxon>
        <taxon>Mucoromycotina</taxon>
        <taxon>Mucoromycetes</taxon>
        <taxon>Mucorales</taxon>
        <taxon>Lichtheimiaceae</taxon>
        <taxon>Lichtheimia</taxon>
    </lineage>
</organism>
<dbReference type="PANTHER" id="PTHR28106:SF1">
    <property type="entry name" value="MITOCHONDRIAL ATPASE COMPLEX SUBUNIT ATP10"/>
    <property type="match status" value="1"/>
</dbReference>
<dbReference type="EMBL" id="CBTN010000005">
    <property type="protein sequence ID" value="CDH50076.1"/>
    <property type="molecule type" value="Genomic_DNA"/>
</dbReference>
<name>A0A068RMB8_9FUNG</name>
<dbReference type="InterPro" id="IPR036249">
    <property type="entry name" value="Thioredoxin-like_sf"/>
</dbReference>
<dbReference type="OrthoDB" id="17089at2759"/>
<gene>
    <name evidence="1" type="ORF">LCOR_01798.1</name>
</gene>
<dbReference type="GO" id="GO:0005743">
    <property type="term" value="C:mitochondrial inner membrane"/>
    <property type="evidence" value="ECO:0007669"/>
    <property type="project" value="TreeGrafter"/>
</dbReference>
<dbReference type="PANTHER" id="PTHR28106">
    <property type="entry name" value="MITOCHONDRIAL ATPASE COMPLEX SUBUNIT ATP10"/>
    <property type="match status" value="1"/>
</dbReference>
<dbReference type="Proteomes" id="UP000027586">
    <property type="component" value="Unassembled WGS sequence"/>
</dbReference>
<protein>
    <submittedName>
        <fullName evidence="1">Protein</fullName>
    </submittedName>
</protein>
<dbReference type="SUPFAM" id="SSF52833">
    <property type="entry name" value="Thioredoxin-like"/>
    <property type="match status" value="1"/>
</dbReference>
<reference evidence="1" key="1">
    <citation type="submission" date="2013-08" db="EMBL/GenBank/DDBJ databases">
        <title>Gene expansion shapes genome architecture in the human pathogen Lichtheimia corymbifera: an evolutionary genomics analysis in the ancient terrestrial Mucorales (Mucoromycotina).</title>
        <authorList>
            <person name="Schwartze V.U."/>
            <person name="Winter S."/>
            <person name="Shelest E."/>
            <person name="Marcet-Houben M."/>
            <person name="Horn F."/>
            <person name="Wehner S."/>
            <person name="Hoffmann K."/>
            <person name="Riege K."/>
            <person name="Sammeth M."/>
            <person name="Nowrousian M."/>
            <person name="Valiante V."/>
            <person name="Linde J."/>
            <person name="Jacobsen I.D."/>
            <person name="Marz M."/>
            <person name="Brakhage A.A."/>
            <person name="Gabaldon T."/>
            <person name="Bocker S."/>
            <person name="Voigt K."/>
        </authorList>
    </citation>
    <scope>NUCLEOTIDE SEQUENCE [LARGE SCALE GENOMIC DNA]</scope>
    <source>
        <strain evidence="1">FSU 9682</strain>
    </source>
</reference>
<proteinExistence type="predicted"/>
<sequence>MLARNARSCIRQCARMYTTRQPPTVLGVREAPIIDRSGWFERKKQKLRDLTDYEKAFAAHAAERRHLVEEATKSYFADAHEMRQHGGKMYIASDKLIKAEKAGYMPDFEGTNLQKKPIHTTDLLAGKISLMSFVYAKYGESHVNSFVDPFLKHFGKNTDVQLVEVNVQENLLKQWLLKAFVPSIRKNLPEERHANYVLLLQDISRIRKMLDMTNQYIGYVFLVDEQCRVRWTAHGEATQEEIGHMLGMAEYLQSKMKKVELK</sequence>
<dbReference type="Gene3D" id="3.40.30.10">
    <property type="entry name" value="Glutaredoxin"/>
    <property type="match status" value="1"/>
</dbReference>
<dbReference type="AlphaFoldDB" id="A0A068RMB8"/>
<dbReference type="GO" id="GO:0033615">
    <property type="term" value="P:mitochondrial proton-transporting ATP synthase complex assembly"/>
    <property type="evidence" value="ECO:0007669"/>
    <property type="project" value="TreeGrafter"/>
</dbReference>
<accession>A0A068RMB8</accession>
<dbReference type="STRING" id="1263082.A0A068RMB8"/>
<evidence type="ECO:0000313" key="1">
    <source>
        <dbReference type="EMBL" id="CDH50076.1"/>
    </source>
</evidence>
<dbReference type="VEuPathDB" id="FungiDB:LCOR_01798.1"/>
<keyword evidence="2" id="KW-1185">Reference proteome</keyword>